<sequence length="124" mass="13410">MQASIIVVLALATTVYCQGYGYNFGIPNGISQPNPNILSQYIVGRPKVYSYNTPPAFPPAIGGYNVGGPQYPGPNNYYPQIFGGGSSDAVPVLRFGPPQPQRETLPFRSVIRIVKNIPRGPLPF</sequence>
<reference evidence="3 4" key="2">
    <citation type="journal article" date="2018" name="Elife">
        <title>Firefly genomes illuminate parallel origins of bioluminescence in beetles.</title>
        <authorList>
            <person name="Fallon T.R."/>
            <person name="Lower S.E."/>
            <person name="Chang C.H."/>
            <person name="Bessho-Uehara M."/>
            <person name="Martin G.J."/>
            <person name="Bewick A.J."/>
            <person name="Behringer M."/>
            <person name="Debat H.J."/>
            <person name="Wong I."/>
            <person name="Day J.C."/>
            <person name="Suvorov A."/>
            <person name="Silva C.J."/>
            <person name="Stanger-Hall K.F."/>
            <person name="Hall D.W."/>
            <person name="Schmitz R.J."/>
            <person name="Nelson D.R."/>
            <person name="Lewis S.M."/>
            <person name="Shigenobu S."/>
            <person name="Bybee S.M."/>
            <person name="Larracuente A.M."/>
            <person name="Oba Y."/>
            <person name="Weng J.K."/>
        </authorList>
    </citation>
    <scope>NUCLEOTIDE SEQUENCE [LARGE SCALE GENOMIC DNA]</scope>
    <source>
        <strain evidence="3">1611_PpyrPB1</strain>
        <tissue evidence="3">Whole body</tissue>
    </source>
</reference>
<accession>A0A1Y1M6X2</accession>
<evidence type="ECO:0000313" key="3">
    <source>
        <dbReference type="EMBL" id="KAB0793832.1"/>
    </source>
</evidence>
<dbReference type="EMBL" id="GEZM01038756">
    <property type="protein sequence ID" value="JAV81521.1"/>
    <property type="molecule type" value="Transcribed_RNA"/>
</dbReference>
<dbReference type="EMBL" id="GEZM01038755">
    <property type="protein sequence ID" value="JAV81522.1"/>
    <property type="molecule type" value="Transcribed_RNA"/>
</dbReference>
<reference evidence="2" key="1">
    <citation type="journal article" date="2016" name="Sci. Rep.">
        <title>Molecular characterization of firefly nuptial gifts: a multi-omics approach sheds light on postcopulatory sexual selection.</title>
        <authorList>
            <person name="Al-Wathiqui N."/>
            <person name="Fallon T.R."/>
            <person name="South A."/>
            <person name="Weng J.K."/>
            <person name="Lewis S.M."/>
        </authorList>
    </citation>
    <scope>NUCLEOTIDE SEQUENCE</scope>
</reference>
<gene>
    <name evidence="3" type="ORF">PPYR_13452</name>
</gene>
<dbReference type="EMBL" id="VVIM01000009">
    <property type="protein sequence ID" value="KAB0793832.1"/>
    <property type="molecule type" value="Genomic_DNA"/>
</dbReference>
<evidence type="ECO:0000256" key="1">
    <source>
        <dbReference type="SAM" id="SignalP"/>
    </source>
</evidence>
<dbReference type="Proteomes" id="UP000327044">
    <property type="component" value="Unassembled WGS sequence"/>
</dbReference>
<keyword evidence="1" id="KW-0732">Signal</keyword>
<dbReference type="InParanoid" id="A0A1Y1M6X2"/>
<feature type="chain" id="PRO_5011907445" evidence="1">
    <location>
        <begin position="18"/>
        <end position="124"/>
    </location>
</feature>
<feature type="signal peptide" evidence="1">
    <location>
        <begin position="1"/>
        <end position="17"/>
    </location>
</feature>
<proteinExistence type="predicted"/>
<organism evidence="2">
    <name type="scientific">Photinus pyralis</name>
    <name type="common">Common eastern firefly</name>
    <name type="synonym">Lampyris pyralis</name>
    <dbReference type="NCBI Taxonomy" id="7054"/>
    <lineage>
        <taxon>Eukaryota</taxon>
        <taxon>Metazoa</taxon>
        <taxon>Ecdysozoa</taxon>
        <taxon>Arthropoda</taxon>
        <taxon>Hexapoda</taxon>
        <taxon>Insecta</taxon>
        <taxon>Pterygota</taxon>
        <taxon>Neoptera</taxon>
        <taxon>Endopterygota</taxon>
        <taxon>Coleoptera</taxon>
        <taxon>Polyphaga</taxon>
        <taxon>Elateriformia</taxon>
        <taxon>Elateroidea</taxon>
        <taxon>Lampyridae</taxon>
        <taxon>Lampyrinae</taxon>
        <taxon>Photinus</taxon>
    </lineage>
</organism>
<name>A0A1Y1M6X2_PHOPY</name>
<reference evidence="3" key="3">
    <citation type="submission" date="2019-08" db="EMBL/GenBank/DDBJ databases">
        <authorList>
            <consortium name="Photinus pyralis genome working group"/>
            <person name="Fallon T.R."/>
            <person name="Sander Lower S.E."/>
            <person name="Weng J.-K."/>
        </authorList>
    </citation>
    <scope>NUCLEOTIDE SEQUENCE</scope>
    <source>
        <strain evidence="3">1611_PpyrPB1</strain>
        <tissue evidence="3">Whole body</tissue>
    </source>
</reference>
<dbReference type="AlphaFoldDB" id="A0A1Y1M6X2"/>
<evidence type="ECO:0000313" key="2">
    <source>
        <dbReference type="EMBL" id="JAV81522.1"/>
    </source>
</evidence>
<evidence type="ECO:0000313" key="4">
    <source>
        <dbReference type="Proteomes" id="UP000327044"/>
    </source>
</evidence>
<protein>
    <submittedName>
        <fullName evidence="2">Uncharacterized protein</fullName>
    </submittedName>
</protein>
<keyword evidence="4" id="KW-1185">Reference proteome</keyword>